<organism evidence="1">
    <name type="scientific">marine sediment metagenome</name>
    <dbReference type="NCBI Taxonomy" id="412755"/>
    <lineage>
        <taxon>unclassified sequences</taxon>
        <taxon>metagenomes</taxon>
        <taxon>ecological metagenomes</taxon>
    </lineage>
</organism>
<proteinExistence type="predicted"/>
<name>X1F458_9ZZZZ</name>
<comment type="caution">
    <text evidence="1">The sequence shown here is derived from an EMBL/GenBank/DDBJ whole genome shotgun (WGS) entry which is preliminary data.</text>
</comment>
<reference evidence="1" key="1">
    <citation type="journal article" date="2014" name="Front. Microbiol.">
        <title>High frequency of phylogenetically diverse reductive dehalogenase-homologous genes in deep subseafloor sedimentary metagenomes.</title>
        <authorList>
            <person name="Kawai M."/>
            <person name="Futagami T."/>
            <person name="Toyoda A."/>
            <person name="Takaki Y."/>
            <person name="Nishi S."/>
            <person name="Hori S."/>
            <person name="Arai W."/>
            <person name="Tsubouchi T."/>
            <person name="Morono Y."/>
            <person name="Uchiyama I."/>
            <person name="Ito T."/>
            <person name="Fujiyama A."/>
            <person name="Inagaki F."/>
            <person name="Takami H."/>
        </authorList>
    </citation>
    <scope>NUCLEOTIDE SEQUENCE</scope>
    <source>
        <strain evidence="1">Expedition CK06-06</strain>
    </source>
</reference>
<evidence type="ECO:0000313" key="1">
    <source>
        <dbReference type="EMBL" id="GAH39727.1"/>
    </source>
</evidence>
<accession>X1F458</accession>
<dbReference type="EMBL" id="BARU01012319">
    <property type="protein sequence ID" value="GAH39727.1"/>
    <property type="molecule type" value="Genomic_DNA"/>
</dbReference>
<sequence length="54" mass="5861">SHINLNRPGKSVCRNSFANIARITILRTVKSIVPIGTARYVGYHAIAAIKTISP</sequence>
<protein>
    <submittedName>
        <fullName evidence="1">Uncharacterized protein</fullName>
    </submittedName>
</protein>
<gene>
    <name evidence="1" type="ORF">S03H2_22770</name>
</gene>
<dbReference type="AlphaFoldDB" id="X1F458"/>
<feature type="non-terminal residue" evidence="1">
    <location>
        <position position="1"/>
    </location>
</feature>